<name>A0A8J3CZA4_9BACT</name>
<evidence type="ECO:0000313" key="1">
    <source>
        <dbReference type="EMBL" id="GHB51953.1"/>
    </source>
</evidence>
<organism evidence="1 2">
    <name type="scientific">Persicitalea jodogahamensis</name>
    <dbReference type="NCBI Taxonomy" id="402147"/>
    <lineage>
        <taxon>Bacteria</taxon>
        <taxon>Pseudomonadati</taxon>
        <taxon>Bacteroidota</taxon>
        <taxon>Cytophagia</taxon>
        <taxon>Cytophagales</taxon>
        <taxon>Spirosomataceae</taxon>
        <taxon>Persicitalea</taxon>
    </lineage>
</organism>
<sequence>MPNYLIDINLPYYFSLWNNEVYVHQVTEYWLVEPAEKAVFEYVLNDEEKYIGLKPATRHIISPSFPDMLIDLGRVFG</sequence>
<dbReference type="EMBL" id="BMXF01000001">
    <property type="protein sequence ID" value="GHB51953.1"/>
    <property type="molecule type" value="Genomic_DNA"/>
</dbReference>
<comment type="caution">
    <text evidence="1">The sequence shown here is derived from an EMBL/GenBank/DDBJ whole genome shotgun (WGS) entry which is preliminary data.</text>
</comment>
<accession>A0A8J3CZA4</accession>
<gene>
    <name evidence="1" type="ORF">GCM10007390_00680</name>
</gene>
<dbReference type="RefSeq" id="WP_189562281.1">
    <property type="nucleotide sequence ID" value="NZ_BMXF01000001.1"/>
</dbReference>
<dbReference type="Proteomes" id="UP000598271">
    <property type="component" value="Unassembled WGS sequence"/>
</dbReference>
<protein>
    <recommendedName>
        <fullName evidence="3">Restriction endonuclease domain-containing protein</fullName>
    </recommendedName>
</protein>
<evidence type="ECO:0000313" key="2">
    <source>
        <dbReference type="Proteomes" id="UP000598271"/>
    </source>
</evidence>
<keyword evidence="2" id="KW-1185">Reference proteome</keyword>
<reference evidence="1 2" key="1">
    <citation type="journal article" date="2014" name="Int. J. Syst. Evol. Microbiol.">
        <title>Complete genome sequence of Corynebacterium casei LMG S-19264T (=DSM 44701T), isolated from a smear-ripened cheese.</title>
        <authorList>
            <consortium name="US DOE Joint Genome Institute (JGI-PGF)"/>
            <person name="Walter F."/>
            <person name="Albersmeier A."/>
            <person name="Kalinowski J."/>
            <person name="Ruckert C."/>
        </authorList>
    </citation>
    <scope>NUCLEOTIDE SEQUENCE [LARGE SCALE GENOMIC DNA]</scope>
    <source>
        <strain evidence="1 2">KCTC 12866</strain>
    </source>
</reference>
<dbReference type="AlphaFoldDB" id="A0A8J3CZA4"/>
<proteinExistence type="predicted"/>
<evidence type="ECO:0008006" key="3">
    <source>
        <dbReference type="Google" id="ProtNLM"/>
    </source>
</evidence>